<dbReference type="AlphaFoldDB" id="A0A0P1BPF5"/>
<dbReference type="EMBL" id="CCYA01000265">
    <property type="protein sequence ID" value="CEH17598.1"/>
    <property type="molecule type" value="Genomic_DNA"/>
</dbReference>
<evidence type="ECO:0000313" key="3">
    <source>
        <dbReference type="Proteomes" id="UP000054845"/>
    </source>
</evidence>
<keyword evidence="1" id="KW-1133">Transmembrane helix</keyword>
<keyword evidence="1" id="KW-0812">Transmembrane</keyword>
<proteinExistence type="predicted"/>
<dbReference type="OrthoDB" id="10295225at2759"/>
<reference evidence="2 3" key="1">
    <citation type="submission" date="2014-09" db="EMBL/GenBank/DDBJ databases">
        <authorList>
            <person name="Magalhaes I.L.F."/>
            <person name="Oliveira U."/>
            <person name="Santos F.R."/>
            <person name="Vidigal T.H.D.A."/>
            <person name="Brescovit A.D."/>
            <person name="Santos A.J."/>
        </authorList>
    </citation>
    <scope>NUCLEOTIDE SEQUENCE [LARGE SCALE GENOMIC DNA]</scope>
</reference>
<evidence type="ECO:0000313" key="2">
    <source>
        <dbReference type="EMBL" id="CEH17598.1"/>
    </source>
</evidence>
<organism evidence="2 3">
    <name type="scientific">Ceraceosorus bombacis</name>
    <dbReference type="NCBI Taxonomy" id="401625"/>
    <lineage>
        <taxon>Eukaryota</taxon>
        <taxon>Fungi</taxon>
        <taxon>Dikarya</taxon>
        <taxon>Basidiomycota</taxon>
        <taxon>Ustilaginomycotina</taxon>
        <taxon>Exobasidiomycetes</taxon>
        <taxon>Ceraceosorales</taxon>
        <taxon>Ceraceosoraceae</taxon>
        <taxon>Ceraceosorus</taxon>
    </lineage>
</organism>
<dbReference type="Gene3D" id="2.40.160.200">
    <property type="entry name" value="LURP1-related"/>
    <property type="match status" value="1"/>
</dbReference>
<accession>A0A0P1BPF5</accession>
<sequence length="231" mass="24560">MGSTHSRQLPRPRPAKGPVHINEAFTRHGQALVLSLDALRSKNPFKNAGHAATVTDRLTGEVIFHVSAKYGGRQMITSRDGKPLLSLDVEHRAFASTKITAYLAGESQETNPVLVAKPIDSSRKVLQVMVSNRASDNGQVQFIIDCKRSGRQRGGSLTMNGVLIDYVSYDKKVDRSVSFTVPLGADALLFAAMMCCLSRMFMERDRARRRSAAAGAGGAGAGAGAGGGGGC</sequence>
<dbReference type="InterPro" id="IPR038595">
    <property type="entry name" value="LOR_sf"/>
</dbReference>
<keyword evidence="3" id="KW-1185">Reference proteome</keyword>
<evidence type="ECO:0008006" key="4">
    <source>
        <dbReference type="Google" id="ProtNLM"/>
    </source>
</evidence>
<name>A0A0P1BPF5_9BASI</name>
<keyword evidence="1" id="KW-0472">Membrane</keyword>
<dbReference type="Proteomes" id="UP000054845">
    <property type="component" value="Unassembled WGS sequence"/>
</dbReference>
<feature type="transmembrane region" description="Helical" evidence="1">
    <location>
        <begin position="179"/>
        <end position="201"/>
    </location>
</feature>
<protein>
    <recommendedName>
        <fullName evidence="4">Tubby C-terminal-like domain</fullName>
    </recommendedName>
</protein>
<evidence type="ECO:0000256" key="1">
    <source>
        <dbReference type="SAM" id="Phobius"/>
    </source>
</evidence>